<evidence type="ECO:0000256" key="9">
    <source>
        <dbReference type="ARBA" id="ARBA00022840"/>
    </source>
</evidence>
<comment type="similarity">
    <text evidence="2">Belongs to the SNF2/RAD54 helicase family. RAD16 subfamily.</text>
</comment>
<dbReference type="InterPro" id="IPR050628">
    <property type="entry name" value="SNF2_RAD54_helicase_TF"/>
</dbReference>
<protein>
    <submittedName>
        <fullName evidence="21">Uncharacterized protein LOC105649495</fullName>
    </submittedName>
</protein>
<dbReference type="InterPro" id="IPR038718">
    <property type="entry name" value="SNF2-like_sf"/>
</dbReference>
<dbReference type="GO" id="GO:0008094">
    <property type="term" value="F:ATP-dependent activity, acting on DNA"/>
    <property type="evidence" value="ECO:0007669"/>
    <property type="project" value="TreeGrafter"/>
</dbReference>
<accession>A0A2P2KS41</accession>
<dbReference type="CDD" id="cd18008">
    <property type="entry name" value="DEXDc_SHPRH-like"/>
    <property type="match status" value="1"/>
</dbReference>
<evidence type="ECO:0000256" key="11">
    <source>
        <dbReference type="ARBA" id="ARBA00023015"/>
    </source>
</evidence>
<evidence type="ECO:0000256" key="15">
    <source>
        <dbReference type="ARBA" id="ARBA00023242"/>
    </source>
</evidence>
<evidence type="ECO:0000256" key="3">
    <source>
        <dbReference type="ARBA" id="ARBA00022723"/>
    </source>
</evidence>
<keyword evidence="9" id="KW-0067">ATP-binding</keyword>
<evidence type="ECO:0000259" key="18">
    <source>
        <dbReference type="PROSITE" id="PS50089"/>
    </source>
</evidence>
<evidence type="ECO:0000256" key="4">
    <source>
        <dbReference type="ARBA" id="ARBA00022741"/>
    </source>
</evidence>
<dbReference type="InterPro" id="IPR014001">
    <property type="entry name" value="Helicase_ATP-bd"/>
</dbReference>
<evidence type="ECO:0000256" key="8">
    <source>
        <dbReference type="ARBA" id="ARBA00022833"/>
    </source>
</evidence>
<dbReference type="Gene3D" id="3.30.40.10">
    <property type="entry name" value="Zinc/RING finger domain, C3HC4 (zinc finger)"/>
    <property type="match status" value="1"/>
</dbReference>
<evidence type="ECO:0000256" key="14">
    <source>
        <dbReference type="ARBA" id="ARBA00023163"/>
    </source>
</evidence>
<evidence type="ECO:0000256" key="17">
    <source>
        <dbReference type="SAM" id="MobiDB-lite"/>
    </source>
</evidence>
<dbReference type="InterPro" id="IPR017907">
    <property type="entry name" value="Znf_RING_CS"/>
</dbReference>
<keyword evidence="8" id="KW-0862">Zinc</keyword>
<dbReference type="GO" id="GO:0005524">
    <property type="term" value="F:ATP binding"/>
    <property type="evidence" value="ECO:0007669"/>
    <property type="project" value="UniProtKB-KW"/>
</dbReference>
<keyword evidence="14" id="KW-0804">Transcription</keyword>
<dbReference type="GO" id="GO:0016787">
    <property type="term" value="F:hydrolase activity"/>
    <property type="evidence" value="ECO:0007669"/>
    <property type="project" value="UniProtKB-KW"/>
</dbReference>
<dbReference type="GO" id="GO:0080188">
    <property type="term" value="P:gene silencing by siRNA-directed DNA methylation"/>
    <property type="evidence" value="ECO:0007669"/>
    <property type="project" value="UniProtKB-ARBA"/>
</dbReference>
<dbReference type="PROSITE" id="PS00518">
    <property type="entry name" value="ZF_RING_1"/>
    <property type="match status" value="1"/>
</dbReference>
<organism evidence="21">
    <name type="scientific">Rhizophora mucronata</name>
    <name type="common">Asiatic mangrove</name>
    <dbReference type="NCBI Taxonomy" id="61149"/>
    <lineage>
        <taxon>Eukaryota</taxon>
        <taxon>Viridiplantae</taxon>
        <taxon>Streptophyta</taxon>
        <taxon>Embryophyta</taxon>
        <taxon>Tracheophyta</taxon>
        <taxon>Spermatophyta</taxon>
        <taxon>Magnoliopsida</taxon>
        <taxon>eudicotyledons</taxon>
        <taxon>Gunneridae</taxon>
        <taxon>Pentapetalae</taxon>
        <taxon>rosids</taxon>
        <taxon>fabids</taxon>
        <taxon>Malpighiales</taxon>
        <taxon>Rhizophoraceae</taxon>
        <taxon>Rhizophora</taxon>
    </lineage>
</organism>
<dbReference type="CDD" id="cd18793">
    <property type="entry name" value="SF2_C_SNF"/>
    <property type="match status" value="1"/>
</dbReference>
<evidence type="ECO:0000259" key="19">
    <source>
        <dbReference type="PROSITE" id="PS51192"/>
    </source>
</evidence>
<dbReference type="PROSITE" id="PS51194">
    <property type="entry name" value="HELICASE_CTER"/>
    <property type="match status" value="1"/>
</dbReference>
<feature type="region of interest" description="Disordered" evidence="17">
    <location>
        <begin position="39"/>
        <end position="59"/>
    </location>
</feature>
<proteinExistence type="inferred from homology"/>
<dbReference type="PROSITE" id="PS51192">
    <property type="entry name" value="HELICASE_ATP_BIND_1"/>
    <property type="match status" value="1"/>
</dbReference>
<evidence type="ECO:0000256" key="7">
    <source>
        <dbReference type="ARBA" id="ARBA00022806"/>
    </source>
</evidence>
<dbReference type="PANTHER" id="PTHR45626:SF16">
    <property type="entry name" value="ATP-DEPENDENT HELICASE ULS1"/>
    <property type="match status" value="1"/>
</dbReference>
<reference evidence="21" key="1">
    <citation type="submission" date="2018-02" db="EMBL/GenBank/DDBJ databases">
        <title>Rhizophora mucronata_Transcriptome.</title>
        <authorList>
            <person name="Meera S.P."/>
            <person name="Sreeshan A."/>
            <person name="Augustine A."/>
        </authorList>
    </citation>
    <scope>NUCLEOTIDE SEQUENCE</scope>
    <source>
        <tissue evidence="21">Leaf</tissue>
    </source>
</reference>
<dbReference type="InterPro" id="IPR049730">
    <property type="entry name" value="SNF2/RAD54-like_C"/>
</dbReference>
<name>A0A2P2KS41_RHIMU</name>
<dbReference type="GO" id="GO:0003677">
    <property type="term" value="F:DNA binding"/>
    <property type="evidence" value="ECO:0007669"/>
    <property type="project" value="UniProtKB-KW"/>
</dbReference>
<evidence type="ECO:0000313" key="21">
    <source>
        <dbReference type="EMBL" id="MBX08556.1"/>
    </source>
</evidence>
<keyword evidence="3" id="KW-0479">Metal-binding</keyword>
<dbReference type="SUPFAM" id="SSF57850">
    <property type="entry name" value="RING/U-box"/>
    <property type="match status" value="1"/>
</dbReference>
<dbReference type="FunFam" id="3.40.50.10810:FF:000068">
    <property type="entry name" value="SNF2 domain-containing protein / helicase domain-containing protein / zinc finger protein-like protein"/>
    <property type="match status" value="1"/>
</dbReference>
<comment type="subcellular location">
    <subcellularLocation>
        <location evidence="1">Nucleus</location>
    </subcellularLocation>
</comment>
<feature type="domain" description="Helicase C-terminal" evidence="20">
    <location>
        <begin position="1174"/>
        <end position="1328"/>
    </location>
</feature>
<keyword evidence="6" id="KW-0378">Hydrolase</keyword>
<dbReference type="Pfam" id="PF00271">
    <property type="entry name" value="Helicase_C"/>
    <property type="match status" value="1"/>
</dbReference>
<feature type="region of interest" description="Disordered" evidence="17">
    <location>
        <begin position="773"/>
        <end position="796"/>
    </location>
</feature>
<evidence type="ECO:0000259" key="20">
    <source>
        <dbReference type="PROSITE" id="PS51194"/>
    </source>
</evidence>
<sequence>MMVMAEASSGPFLVGSGEDDLTMDMETFFHILDESTDPLKRSAEDSSNDNLKVDTAPDAGNHTDFQFQSGHQMVGGVAFDTGGDFTMVFDDVKLEPSLEISSSIPVSSENFWHIQGDQGINRAEVQQYKTHSCTGTSTLVEGVSNHVSDNNEDHLGLNFLSEASCSLWMQSQGGKSGYSGPMPGNCFGVSVPQDDIKKFVDKPFMDIDFPSNDIISNVSTLSHNSDIISNLDSNYSALPSDISIDSLCFTKSPQYNFYDGFGFEPLPNEVEELQSLSACSGSTDYGGVHGLEANCLGGKSMSPNHGNLSSNADVRLIDHKASVVPFHYNQSGCNKNQTVCVENKKIDDMVASRGMAGHSVGATDEPVNIKHPCNYDSCLSFSCDKDEGSKHLSSEISPFLNWKQVDQTENEKHDLIVASTQSCLVGGFPTDDAHAALNASEQYLSCAQPYTINSKQYSCIRYEREGREMQPSLRGSHLSSVSPESIQSNSSGSKSHVDDDADICILDDTSQPAYSNQSLQLGKVIDPLQNSAYSQSLHYTGGLRTRANDEGLKFRAALQDLSQQKSEANPPDGMLAVPLLRHQRIALSWMVRKETSGGYCLGGILADDQGLGKTVSTIALILKERPLYLKQDLKTPKKEEFEALDLDEDDDEVIEVDGVKKVADGHQFNSSRSYTKSSNSCGQSKGRTAAGTLIVCPTSVLRQWAEELHKKVTSKADLSVLVYHGSNRTNNPCELGKYDVVLTTYSIVSMEVPKKPLVDEDDVNKAKLEGSDVSPLRLSSGKRRKHPPISGKKCSNGKKELADALLDSLARPLAKVAWFRVVLDEAQSIKNHRTQVARACWGLRAKRRWCLSGTPLQNAVDDLYSYFRFLRYDPYDVYNNFCSAIKMPIQKNPTEGYKRLQAVLKTIMLRRTKGTLLDGEPIINLPPKMIELKKVDFTEEERDFYTRLETDSRAQFKEYAAAGTVKQNYVNILLMLLRLRQACDHPLLVRGLDSNLLGRSSKEMAKKLPHEKRMQLLQHLEASFAICGICGDPPEDAVVAVCGHVFCNQCICEHLTSDDKQCPTSNCKQRLNISSVFSKATLNCPLSDQTAQDDSASKTVEVVKNFPGWCPQDSSKVRAALEVLRSLSKTQDSISGNSTLENLLDGNVMFPETSASWNSLNFNKKEVNLLAEHNVRDSTKLAGEKAIVFSQWTRMLDLLEACLKSSSIPYRRLDGTMSVVARDKAVKDFNTLPEVSVMIMSLKAASLGLNMVAACHVLLLDLWWNPTTEDQAIDRAHRIGQTRPVTVLRLTVKDTVEDRILALQQKKREMVSSAFGEDETGSQQARLTVEDLNYLFNV</sequence>
<dbReference type="InterPro" id="IPR013083">
    <property type="entry name" value="Znf_RING/FYVE/PHD"/>
</dbReference>
<keyword evidence="10" id="KW-0156">Chromatin regulator</keyword>
<dbReference type="GO" id="GO:0004386">
    <property type="term" value="F:helicase activity"/>
    <property type="evidence" value="ECO:0007669"/>
    <property type="project" value="UniProtKB-KW"/>
</dbReference>
<evidence type="ECO:0000256" key="10">
    <source>
        <dbReference type="ARBA" id="ARBA00022853"/>
    </source>
</evidence>
<dbReference type="SMART" id="SM00490">
    <property type="entry name" value="HELICc"/>
    <property type="match status" value="1"/>
</dbReference>
<feature type="compositionally biased region" description="Polar residues" evidence="17">
    <location>
        <begin position="477"/>
        <end position="494"/>
    </location>
</feature>
<keyword evidence="12" id="KW-0238">DNA-binding</keyword>
<dbReference type="InterPro" id="IPR001841">
    <property type="entry name" value="Znf_RING"/>
</dbReference>
<dbReference type="SUPFAM" id="SSF52540">
    <property type="entry name" value="P-loop containing nucleoside triphosphate hydrolases"/>
    <property type="match status" value="2"/>
</dbReference>
<dbReference type="InterPro" id="IPR001650">
    <property type="entry name" value="Helicase_C-like"/>
</dbReference>
<evidence type="ECO:0000256" key="6">
    <source>
        <dbReference type="ARBA" id="ARBA00022801"/>
    </source>
</evidence>
<evidence type="ECO:0000256" key="1">
    <source>
        <dbReference type="ARBA" id="ARBA00004123"/>
    </source>
</evidence>
<dbReference type="PROSITE" id="PS50089">
    <property type="entry name" value="ZF_RING_2"/>
    <property type="match status" value="1"/>
</dbReference>
<dbReference type="Gene3D" id="3.40.50.10810">
    <property type="entry name" value="Tandem AAA-ATPase domain"/>
    <property type="match status" value="3"/>
</dbReference>
<dbReference type="GO" id="GO:0008270">
    <property type="term" value="F:zinc ion binding"/>
    <property type="evidence" value="ECO:0007669"/>
    <property type="project" value="UniProtKB-KW"/>
</dbReference>
<evidence type="ECO:0000256" key="2">
    <source>
        <dbReference type="ARBA" id="ARBA00008438"/>
    </source>
</evidence>
<dbReference type="SMART" id="SM00487">
    <property type="entry name" value="DEXDc"/>
    <property type="match status" value="1"/>
</dbReference>
<keyword evidence="4" id="KW-0547">Nucleotide-binding</keyword>
<dbReference type="Pfam" id="PF13923">
    <property type="entry name" value="zf-C3HC4_2"/>
    <property type="match status" value="1"/>
</dbReference>
<feature type="domain" description="Helicase ATP-binding" evidence="19">
    <location>
        <begin position="691"/>
        <end position="873"/>
    </location>
</feature>
<keyword evidence="11" id="KW-0805">Transcription regulation</keyword>
<dbReference type="FunFam" id="3.40.50.10810:FF:000071">
    <property type="entry name" value="SNF2 domain-containing protein / helicase domain-containing protein / zinc finger protein-like protein"/>
    <property type="match status" value="1"/>
</dbReference>
<dbReference type="SMART" id="SM00184">
    <property type="entry name" value="RING"/>
    <property type="match status" value="1"/>
</dbReference>
<keyword evidence="15" id="KW-0539">Nucleus</keyword>
<dbReference type="GO" id="GO:0006281">
    <property type="term" value="P:DNA repair"/>
    <property type="evidence" value="ECO:0007669"/>
    <property type="project" value="TreeGrafter"/>
</dbReference>
<feature type="domain" description="RING-type" evidence="18">
    <location>
        <begin position="1027"/>
        <end position="1066"/>
    </location>
</feature>
<evidence type="ECO:0000256" key="13">
    <source>
        <dbReference type="ARBA" id="ARBA00023158"/>
    </source>
</evidence>
<dbReference type="GO" id="GO:0005634">
    <property type="term" value="C:nucleus"/>
    <property type="evidence" value="ECO:0007669"/>
    <property type="project" value="UniProtKB-SubCell"/>
</dbReference>
<dbReference type="EMBL" id="GGEC01028072">
    <property type="protein sequence ID" value="MBX08556.1"/>
    <property type="molecule type" value="Transcribed_RNA"/>
</dbReference>
<evidence type="ECO:0000256" key="16">
    <source>
        <dbReference type="PROSITE-ProRule" id="PRU00175"/>
    </source>
</evidence>
<feature type="region of interest" description="Disordered" evidence="17">
    <location>
        <begin position="470"/>
        <end position="497"/>
    </location>
</feature>
<dbReference type="InterPro" id="IPR027417">
    <property type="entry name" value="P-loop_NTPase"/>
</dbReference>
<evidence type="ECO:0000256" key="5">
    <source>
        <dbReference type="ARBA" id="ARBA00022771"/>
    </source>
</evidence>
<evidence type="ECO:0000256" key="12">
    <source>
        <dbReference type="ARBA" id="ARBA00023125"/>
    </source>
</evidence>
<dbReference type="PANTHER" id="PTHR45626">
    <property type="entry name" value="TRANSCRIPTION TERMINATION FACTOR 2-RELATED"/>
    <property type="match status" value="1"/>
</dbReference>
<keyword evidence="7" id="KW-0347">Helicase</keyword>
<dbReference type="InterPro" id="IPR000330">
    <property type="entry name" value="SNF2_N"/>
</dbReference>
<keyword evidence="13" id="KW-0943">RNA-mediated gene silencing</keyword>
<dbReference type="Gene3D" id="3.40.50.300">
    <property type="entry name" value="P-loop containing nucleotide triphosphate hydrolases"/>
    <property type="match status" value="1"/>
</dbReference>
<dbReference type="Pfam" id="PF00176">
    <property type="entry name" value="SNF2-rel_dom"/>
    <property type="match status" value="1"/>
</dbReference>
<keyword evidence="5 16" id="KW-0863">Zinc-finger</keyword>